<evidence type="ECO:0000256" key="2">
    <source>
        <dbReference type="ARBA" id="ARBA00022801"/>
    </source>
</evidence>
<dbReference type="InterPro" id="IPR040605">
    <property type="entry name" value="Glyco_hydro2_dom5"/>
</dbReference>
<feature type="domain" description="DUF4982" evidence="6">
    <location>
        <begin position="635"/>
        <end position="692"/>
    </location>
</feature>
<dbReference type="SUPFAM" id="SSF49303">
    <property type="entry name" value="beta-Galactosidase/glucuronidase domain"/>
    <property type="match status" value="1"/>
</dbReference>
<dbReference type="OrthoDB" id="9801077at2"/>
<dbReference type="Proteomes" id="UP000076715">
    <property type="component" value="Unassembled WGS sequence"/>
</dbReference>
<feature type="domain" description="Glycoside hydrolase family 2 catalytic" evidence="5">
    <location>
        <begin position="297"/>
        <end position="521"/>
    </location>
</feature>
<dbReference type="Pfam" id="PF16355">
    <property type="entry name" value="DUF4982"/>
    <property type="match status" value="1"/>
</dbReference>
<dbReference type="Gene3D" id="2.60.40.10">
    <property type="entry name" value="Immunoglobulins"/>
    <property type="match status" value="3"/>
</dbReference>
<dbReference type="Pfam" id="PF02836">
    <property type="entry name" value="Glyco_hydro_2_C"/>
    <property type="match status" value="1"/>
</dbReference>
<comment type="caution">
    <text evidence="8">The sequence shown here is derived from an EMBL/GenBank/DDBJ whole genome shotgun (WGS) entry which is preliminary data.</text>
</comment>
<dbReference type="InterPro" id="IPR036156">
    <property type="entry name" value="Beta-gal/glucu_dom_sf"/>
</dbReference>
<keyword evidence="2" id="KW-0378">Hydrolase</keyword>
<evidence type="ECO:0000256" key="3">
    <source>
        <dbReference type="ARBA" id="ARBA00023295"/>
    </source>
</evidence>
<dbReference type="GO" id="GO:0005975">
    <property type="term" value="P:carbohydrate metabolic process"/>
    <property type="evidence" value="ECO:0007669"/>
    <property type="project" value="InterPro"/>
</dbReference>
<dbReference type="InterPro" id="IPR013783">
    <property type="entry name" value="Ig-like_fold"/>
</dbReference>
<dbReference type="EMBL" id="LQRT01000058">
    <property type="protein sequence ID" value="KZS38390.1"/>
    <property type="molecule type" value="Genomic_DNA"/>
</dbReference>
<dbReference type="InterPro" id="IPR006103">
    <property type="entry name" value="Glyco_hydro_2_cat"/>
</dbReference>
<keyword evidence="3" id="KW-0326">Glycosidase</keyword>
<evidence type="ECO:0000313" key="9">
    <source>
        <dbReference type="Proteomes" id="UP000076715"/>
    </source>
</evidence>
<evidence type="ECO:0000256" key="1">
    <source>
        <dbReference type="ARBA" id="ARBA00007401"/>
    </source>
</evidence>
<dbReference type="GO" id="GO:0004553">
    <property type="term" value="F:hydrolase activity, hydrolyzing O-glycosyl compounds"/>
    <property type="evidence" value="ECO:0007669"/>
    <property type="project" value="InterPro"/>
</dbReference>
<dbReference type="InterPro" id="IPR032311">
    <property type="entry name" value="DUF4982"/>
</dbReference>
<dbReference type="STRING" id="1642818.AWE51_17695"/>
<dbReference type="Gene3D" id="2.60.120.260">
    <property type="entry name" value="Galactose-binding domain-like"/>
    <property type="match status" value="1"/>
</dbReference>
<dbReference type="Pfam" id="PF18565">
    <property type="entry name" value="Glyco_hydro2_C5"/>
    <property type="match status" value="1"/>
</dbReference>
<dbReference type="Gene3D" id="3.20.20.80">
    <property type="entry name" value="Glycosidases"/>
    <property type="match status" value="1"/>
</dbReference>
<gene>
    <name evidence="8" type="ORF">AWE51_17695</name>
</gene>
<dbReference type="InterPro" id="IPR006101">
    <property type="entry name" value="Glyco_hydro_2"/>
</dbReference>
<accession>A0A162X2Z4</accession>
<dbReference type="InterPro" id="IPR023232">
    <property type="entry name" value="Glyco_hydro_2_AS"/>
</dbReference>
<dbReference type="Pfam" id="PF00703">
    <property type="entry name" value="Glyco_hydro_2"/>
    <property type="match status" value="1"/>
</dbReference>
<dbReference type="InterPro" id="IPR008979">
    <property type="entry name" value="Galactose-bd-like_sf"/>
</dbReference>
<evidence type="ECO:0000259" key="5">
    <source>
        <dbReference type="Pfam" id="PF02836"/>
    </source>
</evidence>
<dbReference type="PANTHER" id="PTHR42732">
    <property type="entry name" value="BETA-GALACTOSIDASE"/>
    <property type="match status" value="1"/>
</dbReference>
<evidence type="ECO:0000259" key="7">
    <source>
        <dbReference type="Pfam" id="PF18565"/>
    </source>
</evidence>
<dbReference type="PANTHER" id="PTHR42732:SF1">
    <property type="entry name" value="BETA-MANNOSIDASE"/>
    <property type="match status" value="1"/>
</dbReference>
<dbReference type="SUPFAM" id="SSF51445">
    <property type="entry name" value="(Trans)glycosidases"/>
    <property type="match status" value="1"/>
</dbReference>
<evidence type="ECO:0000259" key="4">
    <source>
        <dbReference type="Pfam" id="PF00703"/>
    </source>
</evidence>
<dbReference type="PROSITE" id="PS00608">
    <property type="entry name" value="GLYCOSYL_HYDROL_F2_2"/>
    <property type="match status" value="1"/>
</dbReference>
<comment type="similarity">
    <text evidence="1">Belongs to the glycosyl hydrolase 2 family.</text>
</comment>
<sequence length="803" mass="92401">MLSCFLIVTCFISCKDTRIHTAKTWKINDGWKFIQKDVPNAKEINFDDSTWTTVELPHDWSISKPFSKQNPSFSRGAWLPTGISYYRKHLDISDIGTDQKVFVHFEGAYRNAEVWFNAHYLGKRPSGYSAFEYEITKFIDRTSKNILTVKLDNSEQPGSRWYSGNGIYRDVFLKVKNSIYIPTWATYVTTPKVSKQSATLNVKSEVVNVDDKTRKLELRVSVLDTRGKEIIQDQKYIAVQGGKKYALDLDLEIKKPLLWHINDPDLYNIRLELFEKEKSVDKDSVRVGIRKMEYTVDKGFVLNDDPIKIKGVCLHHDAGPLGAAARKTSYERQIRILKEMGANAVRTAHNPFDSEFLDTCDEMGMLVMNEAFDEWEVVKKPQTFREKGNKVRIPVKYYAHLFKEWANKDLKDFILRDRNHPSIFMWSIGNEIDQMRDESGVAIAKRLMDIVHQYDNRPATCGVNGYGWGDWPHEPAVAQIDIPGYNYAKGENYDKEHRDFPNRKMIVTEHTSAQMIANRGEYYPFKSVESSLQLDLPISHTDTQKFLKNRKAYEQGMKAWIDVKNRPFVMGEFIWTGWDYLGETIPYSWPARSSSFGVVDLAGFPKDGYYYYQSQWTSSPMIHLFPHWNWQGHEGEKMHLNVFSNTQEVELFVNEVSQGRKTNDLNSTKMLTWEVVYQPGNVKVVGYNSGKMITQETLNTVGDISSLELEVTDNTEITYIEVKALDKDANFIPTANHKINFKIENAELLGVANGNNRSLEPFVASFRKLYNGKAIIILKKNNSNKPGKVIVSTDGIPEVDITF</sequence>
<dbReference type="InterPro" id="IPR017853">
    <property type="entry name" value="GH"/>
</dbReference>
<dbReference type="AlphaFoldDB" id="A0A162X2Z4"/>
<reference evidence="8 9" key="1">
    <citation type="submission" date="2016-01" db="EMBL/GenBank/DDBJ databases">
        <title>The draft genome sequence of Aquimarina sp. RZW4-3-2.</title>
        <authorList>
            <person name="Wang Y."/>
        </authorList>
    </citation>
    <scope>NUCLEOTIDE SEQUENCE [LARGE SCALE GENOMIC DNA]</scope>
    <source>
        <strain evidence="8 9">RZW4-3-2</strain>
    </source>
</reference>
<organism evidence="8 9">
    <name type="scientific">Aquimarina aggregata</name>
    <dbReference type="NCBI Taxonomy" id="1642818"/>
    <lineage>
        <taxon>Bacteria</taxon>
        <taxon>Pseudomonadati</taxon>
        <taxon>Bacteroidota</taxon>
        <taxon>Flavobacteriia</taxon>
        <taxon>Flavobacteriales</taxon>
        <taxon>Flavobacteriaceae</taxon>
        <taxon>Aquimarina</taxon>
    </lineage>
</organism>
<evidence type="ECO:0000313" key="8">
    <source>
        <dbReference type="EMBL" id="KZS38390.1"/>
    </source>
</evidence>
<name>A0A162X2Z4_9FLAO</name>
<feature type="domain" description="Glycoside hydrolase family 2 immunoglobulin-like beta-sandwich" evidence="4">
    <location>
        <begin position="187"/>
        <end position="290"/>
    </location>
</feature>
<proteinExistence type="inferred from homology"/>
<protein>
    <submittedName>
        <fullName evidence="8">Beta-galactosidase</fullName>
    </submittedName>
</protein>
<dbReference type="InterPro" id="IPR051913">
    <property type="entry name" value="GH2_Domain-Containing"/>
</dbReference>
<dbReference type="PRINTS" id="PR00132">
    <property type="entry name" value="GLHYDRLASE2"/>
</dbReference>
<dbReference type="SUPFAM" id="SSF49785">
    <property type="entry name" value="Galactose-binding domain-like"/>
    <property type="match status" value="1"/>
</dbReference>
<dbReference type="InterPro" id="IPR006102">
    <property type="entry name" value="Ig-like_GH2"/>
</dbReference>
<evidence type="ECO:0000259" key="6">
    <source>
        <dbReference type="Pfam" id="PF16355"/>
    </source>
</evidence>
<keyword evidence="9" id="KW-1185">Reference proteome</keyword>
<feature type="domain" description="Glycoside hydrolase family 2" evidence="7">
    <location>
        <begin position="712"/>
        <end position="801"/>
    </location>
</feature>